<dbReference type="SUPFAM" id="SSF53335">
    <property type="entry name" value="S-adenosyl-L-methionine-dependent methyltransferases"/>
    <property type="match status" value="1"/>
</dbReference>
<dbReference type="AlphaFoldDB" id="A0A6A3BD14"/>
<evidence type="ECO:0000256" key="4">
    <source>
        <dbReference type="ARBA" id="ARBA00022842"/>
    </source>
</evidence>
<dbReference type="EMBL" id="VEPZ02000889">
    <property type="protein sequence ID" value="KAE8712699.1"/>
    <property type="molecule type" value="Genomic_DNA"/>
</dbReference>
<proteinExistence type="predicted"/>
<name>A0A6A3BD14_HIBSY</name>
<evidence type="ECO:0000256" key="2">
    <source>
        <dbReference type="ARBA" id="ARBA00022679"/>
    </source>
</evidence>
<evidence type="ECO:0000313" key="7">
    <source>
        <dbReference type="Proteomes" id="UP000436088"/>
    </source>
</evidence>
<protein>
    <submittedName>
        <fullName evidence="6">Jasmonate O-methyltransferase</fullName>
    </submittedName>
</protein>
<keyword evidence="4" id="KW-0460">Magnesium</keyword>
<organism evidence="6 7">
    <name type="scientific">Hibiscus syriacus</name>
    <name type="common">Rose of Sharon</name>
    <dbReference type="NCBI Taxonomy" id="106335"/>
    <lineage>
        <taxon>Eukaryota</taxon>
        <taxon>Viridiplantae</taxon>
        <taxon>Streptophyta</taxon>
        <taxon>Embryophyta</taxon>
        <taxon>Tracheophyta</taxon>
        <taxon>Spermatophyta</taxon>
        <taxon>Magnoliopsida</taxon>
        <taxon>eudicotyledons</taxon>
        <taxon>Gunneridae</taxon>
        <taxon>Pentapetalae</taxon>
        <taxon>rosids</taxon>
        <taxon>malvids</taxon>
        <taxon>Malvales</taxon>
        <taxon>Malvaceae</taxon>
        <taxon>Malvoideae</taxon>
        <taxon>Hibiscus</taxon>
    </lineage>
</organism>
<dbReference type="GO" id="GO:0008168">
    <property type="term" value="F:methyltransferase activity"/>
    <property type="evidence" value="ECO:0007669"/>
    <property type="project" value="UniProtKB-KW"/>
</dbReference>
<reference evidence="6" key="1">
    <citation type="submission" date="2019-09" db="EMBL/GenBank/DDBJ databases">
        <title>Draft genome information of white flower Hibiscus syriacus.</title>
        <authorList>
            <person name="Kim Y.-M."/>
        </authorList>
    </citation>
    <scope>NUCLEOTIDE SEQUENCE [LARGE SCALE GENOMIC DNA]</scope>
    <source>
        <strain evidence="6">YM2019G1</strain>
    </source>
</reference>
<dbReference type="PANTHER" id="PTHR31009">
    <property type="entry name" value="S-ADENOSYL-L-METHIONINE:CARBOXYL METHYLTRANSFERASE FAMILY PROTEIN"/>
    <property type="match status" value="1"/>
</dbReference>
<dbReference type="Gene3D" id="3.40.50.150">
    <property type="entry name" value="Vaccinia Virus protein VP39"/>
    <property type="match status" value="2"/>
</dbReference>
<dbReference type="InterPro" id="IPR005299">
    <property type="entry name" value="MeTrfase_7"/>
</dbReference>
<dbReference type="Gene3D" id="1.10.1200.270">
    <property type="entry name" value="Methyltransferase, alpha-helical capping domain"/>
    <property type="match status" value="2"/>
</dbReference>
<dbReference type="Pfam" id="PF03492">
    <property type="entry name" value="Methyltransf_7"/>
    <property type="match status" value="1"/>
</dbReference>
<evidence type="ECO:0000256" key="5">
    <source>
        <dbReference type="SAM" id="MobiDB-lite"/>
    </source>
</evidence>
<comment type="caution">
    <text evidence="6">The sequence shown here is derived from an EMBL/GenBank/DDBJ whole genome shotgun (WGS) entry which is preliminary data.</text>
</comment>
<dbReference type="GO" id="GO:0046872">
    <property type="term" value="F:metal ion binding"/>
    <property type="evidence" value="ECO:0007669"/>
    <property type="project" value="UniProtKB-KW"/>
</dbReference>
<evidence type="ECO:0000256" key="1">
    <source>
        <dbReference type="ARBA" id="ARBA00022603"/>
    </source>
</evidence>
<keyword evidence="7" id="KW-1185">Reference proteome</keyword>
<feature type="region of interest" description="Disordered" evidence="5">
    <location>
        <begin position="68"/>
        <end position="87"/>
    </location>
</feature>
<keyword evidence="2" id="KW-0808">Transferase</keyword>
<dbReference type="Proteomes" id="UP000436088">
    <property type="component" value="Unassembled WGS sequence"/>
</dbReference>
<dbReference type="InterPro" id="IPR042086">
    <property type="entry name" value="MeTrfase_capping"/>
</dbReference>
<sequence length="351" mass="39787">MQVPHMNKGNGDTSYAKNATVQREIISVGKPIMQEAVQEMLRSCNVTHGNRRLRLLLGTQDFICNHRHHRHGESRKHSSRSAPGVKTERRERAWTRILLQIGCSGLFLRQIVPCQQPAFRAFFFQSSLALTGYGRMLQAPAGLESDDLKYVNKGKLYISKSSPQCVMDAYSLQFKKDFSLFIKSRSQEIVPGGRMYLSFLGQRSADNTTEESCYSLELLTEAIMSLAREGRIEEEKVDSFNAAYYGPCAEEMKEEIQTEGPFTIDRLEDFEIDWDSNVVADIHTPQGKLLIGQGVAKNIRSVVESVLESHFGIQPDVMDDLFIWFADIVGTHLSKSRTKYIYTVMVLTRKG</sequence>
<dbReference type="InterPro" id="IPR029063">
    <property type="entry name" value="SAM-dependent_MTases_sf"/>
</dbReference>
<dbReference type="GO" id="GO:0032259">
    <property type="term" value="P:methylation"/>
    <property type="evidence" value="ECO:0007669"/>
    <property type="project" value="UniProtKB-KW"/>
</dbReference>
<evidence type="ECO:0000256" key="3">
    <source>
        <dbReference type="ARBA" id="ARBA00022723"/>
    </source>
</evidence>
<evidence type="ECO:0000313" key="6">
    <source>
        <dbReference type="EMBL" id="KAE8712699.1"/>
    </source>
</evidence>
<feature type="compositionally biased region" description="Basic residues" evidence="5">
    <location>
        <begin position="68"/>
        <end position="79"/>
    </location>
</feature>
<gene>
    <name evidence="6" type="ORF">F3Y22_tig00110236pilonHSYRG00097</name>
</gene>
<keyword evidence="3" id="KW-0479">Metal-binding</keyword>
<accession>A0A6A3BD14</accession>
<keyword evidence="1" id="KW-0489">Methyltransferase</keyword>